<evidence type="ECO:0000313" key="2">
    <source>
        <dbReference type="Proteomes" id="UP000481583"/>
    </source>
</evidence>
<protein>
    <submittedName>
        <fullName evidence="1">M23 family peptidase</fullName>
    </submittedName>
</protein>
<feature type="non-terminal residue" evidence="1">
    <location>
        <position position="1"/>
    </location>
</feature>
<dbReference type="Proteomes" id="UP000481583">
    <property type="component" value="Unassembled WGS sequence"/>
</dbReference>
<accession>A0A6G4U0G0</accession>
<organism evidence="1 2">
    <name type="scientific">Streptomyces coryli</name>
    <dbReference type="NCBI Taxonomy" id="1128680"/>
    <lineage>
        <taxon>Bacteria</taxon>
        <taxon>Bacillati</taxon>
        <taxon>Actinomycetota</taxon>
        <taxon>Actinomycetes</taxon>
        <taxon>Kitasatosporales</taxon>
        <taxon>Streptomycetaceae</taxon>
        <taxon>Streptomyces</taxon>
    </lineage>
</organism>
<comment type="caution">
    <text evidence="1">The sequence shown here is derived from an EMBL/GenBank/DDBJ whole genome shotgun (WGS) entry which is preliminary data.</text>
</comment>
<proteinExistence type="predicted"/>
<sequence>HYYNHWWLKTDPDVGPANQYVSAYYLSRWGNDEARDNNGTVIPDC</sequence>
<evidence type="ECO:0000313" key="1">
    <source>
        <dbReference type="EMBL" id="NGN64767.1"/>
    </source>
</evidence>
<name>A0A6G4U0G0_9ACTN</name>
<dbReference type="AlphaFoldDB" id="A0A6G4U0G0"/>
<dbReference type="EMBL" id="JAAKZV010000042">
    <property type="protein sequence ID" value="NGN64767.1"/>
    <property type="molecule type" value="Genomic_DNA"/>
</dbReference>
<keyword evidence="2" id="KW-1185">Reference proteome</keyword>
<reference evidence="1 2" key="1">
    <citation type="submission" date="2020-02" db="EMBL/GenBank/DDBJ databases">
        <title>Whole-genome analyses of novel actinobacteria.</title>
        <authorList>
            <person name="Sahin N."/>
        </authorList>
    </citation>
    <scope>NUCLEOTIDE SEQUENCE [LARGE SCALE GENOMIC DNA]</scope>
    <source>
        <strain evidence="1 2">A7024</strain>
    </source>
</reference>
<gene>
    <name evidence="1" type="ORF">G5C51_12745</name>
</gene>